<gene>
    <name evidence="2" type="ORF">B1B_12796</name>
</gene>
<dbReference type="PANTHER" id="PTHR36151">
    <property type="entry name" value="BLR2777 PROTEIN"/>
    <property type="match status" value="1"/>
</dbReference>
<comment type="caution">
    <text evidence="2">The sequence shown here is derived from an EMBL/GenBank/DDBJ whole genome shotgun (WGS) entry which is preliminary data.</text>
</comment>
<protein>
    <recommendedName>
        <fullName evidence="1">ER-bound oxygenase mpaB/mpaB'/Rubber oxygenase catalytic domain-containing protein</fullName>
    </recommendedName>
</protein>
<sequence length="158" mass="17423">MSTITSVIPARSRERVNRNVRRAIGLTEDPPAACDDPRRAYRSIDGVARIVHGDLPSMLVGGLASLFLEMLHPYSMAGVAQHSRYRDDPLGRVRQTAHFIGLTTYGSRDEALAAIERVRTIHEHVRGVADDGVAYRASDPRLLEWVHVAGTAMFLAAH</sequence>
<accession>T1AV71</accession>
<organism evidence="2">
    <name type="scientific">mine drainage metagenome</name>
    <dbReference type="NCBI Taxonomy" id="410659"/>
    <lineage>
        <taxon>unclassified sequences</taxon>
        <taxon>metagenomes</taxon>
        <taxon>ecological metagenomes</taxon>
    </lineage>
</organism>
<dbReference type="AlphaFoldDB" id="T1AV71"/>
<dbReference type="EMBL" id="AUZY01008408">
    <property type="protein sequence ID" value="EQD45970.1"/>
    <property type="molecule type" value="Genomic_DNA"/>
</dbReference>
<dbReference type="GO" id="GO:0016491">
    <property type="term" value="F:oxidoreductase activity"/>
    <property type="evidence" value="ECO:0007669"/>
    <property type="project" value="InterPro"/>
</dbReference>
<evidence type="ECO:0000313" key="2">
    <source>
        <dbReference type="EMBL" id="EQD45970.1"/>
    </source>
</evidence>
<proteinExistence type="predicted"/>
<reference evidence="2" key="2">
    <citation type="journal article" date="2014" name="ISME J.">
        <title>Microbial stratification in low pH oxic and suboxic macroscopic growths along an acid mine drainage.</title>
        <authorList>
            <person name="Mendez-Garcia C."/>
            <person name="Mesa V."/>
            <person name="Sprenger R.R."/>
            <person name="Richter M."/>
            <person name="Diez M.S."/>
            <person name="Solano J."/>
            <person name="Bargiela R."/>
            <person name="Golyshina O.V."/>
            <person name="Manteca A."/>
            <person name="Ramos J.L."/>
            <person name="Gallego J.R."/>
            <person name="Llorente I."/>
            <person name="Martins Dos Santos V.A."/>
            <person name="Jensen O.N."/>
            <person name="Pelaez A.I."/>
            <person name="Sanchez J."/>
            <person name="Ferrer M."/>
        </authorList>
    </citation>
    <scope>NUCLEOTIDE SEQUENCE</scope>
</reference>
<name>T1AV71_9ZZZZ</name>
<dbReference type="PANTHER" id="PTHR36151:SF3">
    <property type="entry name" value="ER-BOUND OXYGENASE MPAB_MPAB'_RUBBER OXYGENASE CATALYTIC DOMAIN-CONTAINING PROTEIN"/>
    <property type="match status" value="1"/>
</dbReference>
<reference evidence="2" key="1">
    <citation type="submission" date="2013-08" db="EMBL/GenBank/DDBJ databases">
        <authorList>
            <person name="Mendez C."/>
            <person name="Richter M."/>
            <person name="Ferrer M."/>
            <person name="Sanchez J."/>
        </authorList>
    </citation>
    <scope>NUCLEOTIDE SEQUENCE</scope>
</reference>
<dbReference type="Pfam" id="PF09995">
    <property type="entry name" value="MPAB_Lcp_cat"/>
    <property type="match status" value="1"/>
</dbReference>
<feature type="domain" description="ER-bound oxygenase mpaB/mpaB'/Rubber oxygenase catalytic" evidence="1">
    <location>
        <begin position="51"/>
        <end position="158"/>
    </location>
</feature>
<evidence type="ECO:0000259" key="1">
    <source>
        <dbReference type="Pfam" id="PF09995"/>
    </source>
</evidence>
<dbReference type="InterPro" id="IPR018713">
    <property type="entry name" value="MPAB/Lcp_cat_dom"/>
</dbReference>
<feature type="non-terminal residue" evidence="2">
    <location>
        <position position="158"/>
    </location>
</feature>